<dbReference type="PANTHER" id="PTHR28259:SF1">
    <property type="entry name" value="FLUORIDE EXPORT PROTEIN 1-RELATED"/>
    <property type="match status" value="1"/>
</dbReference>
<keyword evidence="10" id="KW-0479">Metal-binding</keyword>
<dbReference type="EMBL" id="BAABCJ010000001">
    <property type="protein sequence ID" value="GAA3692317.1"/>
    <property type="molecule type" value="Genomic_DNA"/>
</dbReference>
<proteinExistence type="inferred from homology"/>
<accession>A0ABP7CMJ8</accession>
<feature type="transmembrane region" description="Helical" evidence="10">
    <location>
        <begin position="99"/>
        <end position="122"/>
    </location>
</feature>
<evidence type="ECO:0000313" key="11">
    <source>
        <dbReference type="EMBL" id="GAA3692317.1"/>
    </source>
</evidence>
<evidence type="ECO:0000256" key="7">
    <source>
        <dbReference type="ARBA" id="ARBA00035120"/>
    </source>
</evidence>
<keyword evidence="12" id="KW-1185">Reference proteome</keyword>
<dbReference type="Proteomes" id="UP001501536">
    <property type="component" value="Unassembled WGS sequence"/>
</dbReference>
<feature type="transmembrane region" description="Helical" evidence="10">
    <location>
        <begin position="63"/>
        <end position="87"/>
    </location>
</feature>
<evidence type="ECO:0000256" key="10">
    <source>
        <dbReference type="HAMAP-Rule" id="MF_00454"/>
    </source>
</evidence>
<gene>
    <name evidence="10" type="primary">fluC</name>
    <name evidence="10" type="synonym">crcB</name>
    <name evidence="11" type="ORF">GCM10022377_00820</name>
</gene>
<keyword evidence="5 10" id="KW-0472">Membrane</keyword>
<comment type="similarity">
    <text evidence="7 10">Belongs to the fluoride channel Fluc/FEX (TC 1.A.43) family.</text>
</comment>
<keyword evidence="4 10" id="KW-1133">Transmembrane helix</keyword>
<protein>
    <recommendedName>
        <fullName evidence="10">Fluoride-specific ion channel FluC</fullName>
    </recommendedName>
</protein>
<keyword evidence="2 10" id="KW-1003">Cell membrane</keyword>
<reference evidence="12" key="1">
    <citation type="journal article" date="2019" name="Int. J. Syst. Evol. Microbiol.">
        <title>The Global Catalogue of Microorganisms (GCM) 10K type strain sequencing project: providing services to taxonomists for standard genome sequencing and annotation.</title>
        <authorList>
            <consortium name="The Broad Institute Genomics Platform"/>
            <consortium name="The Broad Institute Genome Sequencing Center for Infectious Disease"/>
            <person name="Wu L."/>
            <person name="Ma J."/>
        </authorList>
    </citation>
    <scope>NUCLEOTIDE SEQUENCE [LARGE SCALE GENOMIC DNA]</scope>
    <source>
        <strain evidence="12">JCM 16961</strain>
    </source>
</reference>
<sequence>MLAIGLGGSAGAVLRVWLDGRLAPPHPFRIPRGTLLVNVLGSLVLGAAIVATGSTALDESARAVVAAGLCGALSTYSSFAVASASLWLDGRRGASLLNVALNVLLGWLGAAVGMAGSAWALASLGAG</sequence>
<keyword evidence="10" id="KW-0406">Ion transport</keyword>
<organism evidence="11 12">
    <name type="scientific">Zhihengliuella alba</name>
    <dbReference type="NCBI Taxonomy" id="547018"/>
    <lineage>
        <taxon>Bacteria</taxon>
        <taxon>Bacillati</taxon>
        <taxon>Actinomycetota</taxon>
        <taxon>Actinomycetes</taxon>
        <taxon>Micrococcales</taxon>
        <taxon>Micrococcaceae</taxon>
        <taxon>Zhihengliuella</taxon>
    </lineage>
</organism>
<dbReference type="InterPro" id="IPR003691">
    <property type="entry name" value="FluC"/>
</dbReference>
<comment type="caution">
    <text evidence="11">The sequence shown here is derived from an EMBL/GenBank/DDBJ whole genome shotgun (WGS) entry which is preliminary data.</text>
</comment>
<keyword evidence="10" id="KW-0813">Transport</keyword>
<comment type="subcellular location">
    <subcellularLocation>
        <location evidence="1 10">Cell membrane</location>
        <topology evidence="1 10">Multi-pass membrane protein</topology>
    </subcellularLocation>
</comment>
<comment type="catalytic activity">
    <reaction evidence="8">
        <text>fluoride(in) = fluoride(out)</text>
        <dbReference type="Rhea" id="RHEA:76159"/>
        <dbReference type="ChEBI" id="CHEBI:17051"/>
    </reaction>
    <physiologicalReaction direction="left-to-right" evidence="8">
        <dbReference type="Rhea" id="RHEA:76160"/>
    </physiologicalReaction>
</comment>
<keyword evidence="10" id="KW-0915">Sodium</keyword>
<dbReference type="PANTHER" id="PTHR28259">
    <property type="entry name" value="FLUORIDE EXPORT PROTEIN 1-RELATED"/>
    <property type="match status" value="1"/>
</dbReference>
<comment type="function">
    <text evidence="9 10">Fluoride-specific ion channel. Important for reducing fluoride concentration in the cell, thus reducing its toxicity.</text>
</comment>
<evidence type="ECO:0000256" key="1">
    <source>
        <dbReference type="ARBA" id="ARBA00004651"/>
    </source>
</evidence>
<evidence type="ECO:0000256" key="5">
    <source>
        <dbReference type="ARBA" id="ARBA00023136"/>
    </source>
</evidence>
<dbReference type="HAMAP" id="MF_00454">
    <property type="entry name" value="FluC"/>
    <property type="match status" value="1"/>
</dbReference>
<evidence type="ECO:0000256" key="9">
    <source>
        <dbReference type="ARBA" id="ARBA00049940"/>
    </source>
</evidence>
<evidence type="ECO:0000256" key="6">
    <source>
        <dbReference type="ARBA" id="ARBA00023303"/>
    </source>
</evidence>
<dbReference type="Pfam" id="PF02537">
    <property type="entry name" value="CRCB"/>
    <property type="match status" value="1"/>
</dbReference>
<evidence type="ECO:0000256" key="2">
    <source>
        <dbReference type="ARBA" id="ARBA00022475"/>
    </source>
</evidence>
<feature type="binding site" evidence="10">
    <location>
        <position position="71"/>
    </location>
    <ligand>
        <name>Na(+)</name>
        <dbReference type="ChEBI" id="CHEBI:29101"/>
        <note>structural</note>
    </ligand>
</feature>
<evidence type="ECO:0000256" key="4">
    <source>
        <dbReference type="ARBA" id="ARBA00022989"/>
    </source>
</evidence>
<feature type="transmembrane region" description="Helical" evidence="10">
    <location>
        <begin position="35"/>
        <end position="57"/>
    </location>
</feature>
<name>A0ABP7CMJ8_9MICC</name>
<feature type="binding site" evidence="10">
    <location>
        <position position="74"/>
    </location>
    <ligand>
        <name>Na(+)</name>
        <dbReference type="ChEBI" id="CHEBI:29101"/>
        <note>structural</note>
    </ligand>
</feature>
<keyword evidence="6 10" id="KW-0407">Ion channel</keyword>
<dbReference type="NCBIfam" id="TIGR00494">
    <property type="entry name" value="crcB"/>
    <property type="match status" value="1"/>
</dbReference>
<evidence type="ECO:0000313" key="12">
    <source>
        <dbReference type="Proteomes" id="UP001501536"/>
    </source>
</evidence>
<evidence type="ECO:0000256" key="8">
    <source>
        <dbReference type="ARBA" id="ARBA00035585"/>
    </source>
</evidence>
<evidence type="ECO:0000256" key="3">
    <source>
        <dbReference type="ARBA" id="ARBA00022692"/>
    </source>
</evidence>
<comment type="activity regulation">
    <text evidence="10">Na(+) is not transported, but it plays an essential structural role and its presence is essential for fluoride channel function.</text>
</comment>
<keyword evidence="3 10" id="KW-0812">Transmembrane</keyword>